<dbReference type="Proteomes" id="UP000005446">
    <property type="component" value="Unassembled WGS sequence"/>
</dbReference>
<evidence type="ECO:0000313" key="1">
    <source>
        <dbReference type="EMBL" id="EHK97506.1"/>
    </source>
</evidence>
<reference evidence="1 2" key="1">
    <citation type="journal article" date="2012" name="Eukaryot. Cell">
        <title>Genome sequence of the fungus Glarea lozoyensis: the first genome sequence of a species from the Helotiaceae family.</title>
        <authorList>
            <person name="Youssar L."/>
            <person name="Gruening B.A."/>
            <person name="Erxleben A."/>
            <person name="Guenther S."/>
            <person name="Huettel W."/>
        </authorList>
    </citation>
    <scope>NUCLEOTIDE SEQUENCE [LARGE SCALE GENOMIC DNA]</scope>
    <source>
        <strain evidence="2">ATCC 74030 / MF5533</strain>
    </source>
</reference>
<evidence type="ECO:0000313" key="2">
    <source>
        <dbReference type="Proteomes" id="UP000005446"/>
    </source>
</evidence>
<dbReference type="AlphaFoldDB" id="H0EVB8"/>
<dbReference type="OrthoDB" id="121380at2759"/>
<dbReference type="HOGENOM" id="CLU_2015518_0_0_1"/>
<accession>H0EVB8</accession>
<proteinExistence type="predicted"/>
<dbReference type="InParanoid" id="H0EVB8"/>
<name>H0EVB8_GLAL7</name>
<organism evidence="1 2">
    <name type="scientific">Glarea lozoyensis (strain ATCC 74030 / MF5533)</name>
    <dbReference type="NCBI Taxonomy" id="1104152"/>
    <lineage>
        <taxon>Eukaryota</taxon>
        <taxon>Fungi</taxon>
        <taxon>Dikarya</taxon>
        <taxon>Ascomycota</taxon>
        <taxon>Pezizomycotina</taxon>
        <taxon>Leotiomycetes</taxon>
        <taxon>Helotiales</taxon>
        <taxon>Helotiaceae</taxon>
        <taxon>Glarea</taxon>
    </lineage>
</organism>
<dbReference type="EMBL" id="AGUE01000190">
    <property type="protein sequence ID" value="EHK97506.1"/>
    <property type="molecule type" value="Genomic_DNA"/>
</dbReference>
<comment type="caution">
    <text evidence="1">The sequence shown here is derived from an EMBL/GenBank/DDBJ whole genome shotgun (WGS) entry which is preliminary data.</text>
</comment>
<gene>
    <name evidence="1" type="ORF">M7I_6714</name>
</gene>
<sequence>MKPGDAKEISTVPMARSNDWLFIAARDIDPYYAVEDVVGPRSEVDKRASCVLDPEVTEGPYSIIHHGATKLPNNTIQDVGVNPKVAQKPSPVNIWGPNGGVPNKGSMWAGYPWTKKIRSTLGL</sequence>
<protein>
    <submittedName>
        <fullName evidence="1">Uncharacterized protein</fullName>
    </submittedName>
</protein>
<keyword evidence="2" id="KW-1185">Reference proteome</keyword>